<organism evidence="1 2">
    <name type="scientific">Pyrobaculum calidifontis (strain DSM 21063 / JCM 11548 / VA1)</name>
    <dbReference type="NCBI Taxonomy" id="410359"/>
    <lineage>
        <taxon>Archaea</taxon>
        <taxon>Thermoproteota</taxon>
        <taxon>Thermoprotei</taxon>
        <taxon>Thermoproteales</taxon>
        <taxon>Thermoproteaceae</taxon>
        <taxon>Pyrobaculum</taxon>
    </lineage>
</organism>
<gene>
    <name evidence="1" type="ordered locus">Pcal_1803</name>
</gene>
<accession>A3MX53</accession>
<dbReference type="HOGENOM" id="CLU_1575036_0_0_2"/>
<dbReference type="EMBL" id="CP000561">
    <property type="protein sequence ID" value="ABO09220.1"/>
    <property type="molecule type" value="Genomic_DNA"/>
</dbReference>
<dbReference type="eggNOG" id="arCOG05670">
    <property type="taxonomic scope" value="Archaea"/>
</dbReference>
<protein>
    <submittedName>
        <fullName evidence="1">Uncharacterized protein</fullName>
    </submittedName>
</protein>
<evidence type="ECO:0000313" key="1">
    <source>
        <dbReference type="EMBL" id="ABO09220.1"/>
    </source>
</evidence>
<name>A3MX53_PYRCJ</name>
<dbReference type="Proteomes" id="UP000001431">
    <property type="component" value="Chromosome"/>
</dbReference>
<dbReference type="KEGG" id="pcl:Pcal_1803"/>
<sequence>MQLEAVGAQEVVVGIVAEAFVKFVTRLCECEKLKKLHERDFELAKVAEEVTKALSDGREGTFGPVTIKVQKKFLGRREVKVWLYGNEVDPNTLLAELSKAKSRAAWLLSDCSDHALIEVLYPYEDRYLIEVAQRNMEEIKSLCTGATPKIDFGEAPAHVVEGVMKGVEAYLSRHAGA</sequence>
<keyword evidence="2" id="KW-1185">Reference proteome</keyword>
<reference evidence="1" key="1">
    <citation type="submission" date="2007-02" db="EMBL/GenBank/DDBJ databases">
        <title>Complete sequence of Pyrobaculum calidifontis JCM 11548.</title>
        <authorList>
            <consortium name="US DOE Joint Genome Institute"/>
            <person name="Copeland A."/>
            <person name="Lucas S."/>
            <person name="Lapidus A."/>
            <person name="Barry K."/>
            <person name="Glavina del Rio T."/>
            <person name="Dalin E."/>
            <person name="Tice H."/>
            <person name="Pitluck S."/>
            <person name="Chain P."/>
            <person name="Malfatti S."/>
            <person name="Shin M."/>
            <person name="Vergez L."/>
            <person name="Schmutz J."/>
            <person name="Larimer F."/>
            <person name="Land M."/>
            <person name="Hauser L."/>
            <person name="Kyrpides N."/>
            <person name="Mikhailova N."/>
            <person name="Cozen A.E."/>
            <person name="Fitz-Gibbon S.T."/>
            <person name="House C.H."/>
            <person name="Saltikov C."/>
            <person name="Lowe T.M."/>
            <person name="Richardson P."/>
        </authorList>
    </citation>
    <scope>NUCLEOTIDE SEQUENCE [LARGE SCALE GENOMIC DNA]</scope>
    <source>
        <strain evidence="1">JCM 11548</strain>
    </source>
</reference>
<evidence type="ECO:0000313" key="2">
    <source>
        <dbReference type="Proteomes" id="UP000001431"/>
    </source>
</evidence>
<dbReference type="STRING" id="410359.Pcal_1803"/>
<dbReference type="AlphaFoldDB" id="A3MX53"/>
<proteinExistence type="predicted"/>